<protein>
    <submittedName>
        <fullName evidence="1">Uncharacterized protein</fullName>
    </submittedName>
</protein>
<evidence type="ECO:0000313" key="1">
    <source>
        <dbReference type="EMBL" id="MFC7344821.1"/>
    </source>
</evidence>
<comment type="caution">
    <text evidence="1">The sequence shown here is derived from an EMBL/GenBank/DDBJ whole genome shotgun (WGS) entry which is preliminary data.</text>
</comment>
<organism evidence="1 2">
    <name type="scientific">Saccharopolyspora griseoalba</name>
    <dbReference type="NCBI Taxonomy" id="1431848"/>
    <lineage>
        <taxon>Bacteria</taxon>
        <taxon>Bacillati</taxon>
        <taxon>Actinomycetota</taxon>
        <taxon>Actinomycetes</taxon>
        <taxon>Pseudonocardiales</taxon>
        <taxon>Pseudonocardiaceae</taxon>
        <taxon>Saccharopolyspora</taxon>
    </lineage>
</organism>
<accession>A0ABW2LQI5</accession>
<proteinExistence type="predicted"/>
<gene>
    <name evidence="1" type="ORF">ACFQRI_25715</name>
</gene>
<reference evidence="2" key="1">
    <citation type="journal article" date="2019" name="Int. J. Syst. Evol. Microbiol.">
        <title>The Global Catalogue of Microorganisms (GCM) 10K type strain sequencing project: providing services to taxonomists for standard genome sequencing and annotation.</title>
        <authorList>
            <consortium name="The Broad Institute Genomics Platform"/>
            <consortium name="The Broad Institute Genome Sequencing Center for Infectious Disease"/>
            <person name="Wu L."/>
            <person name="Ma J."/>
        </authorList>
    </citation>
    <scope>NUCLEOTIDE SEQUENCE [LARGE SCALE GENOMIC DNA]</scope>
    <source>
        <strain evidence="2">WLHS5</strain>
    </source>
</reference>
<dbReference type="EMBL" id="JBHTCJ010000020">
    <property type="protein sequence ID" value="MFC7344821.1"/>
    <property type="molecule type" value="Genomic_DNA"/>
</dbReference>
<name>A0ABW2LQI5_9PSEU</name>
<keyword evidence="2" id="KW-1185">Reference proteome</keyword>
<dbReference type="RefSeq" id="WP_380672983.1">
    <property type="nucleotide sequence ID" value="NZ_JBHTCJ010000020.1"/>
</dbReference>
<sequence length="48" mass="5284">MARGFGCSVLIQRPAVHRSYEGLPLVLREIAPAEPAANVLMMWSRECG</sequence>
<dbReference type="Proteomes" id="UP001596504">
    <property type="component" value="Unassembled WGS sequence"/>
</dbReference>
<evidence type="ECO:0000313" key="2">
    <source>
        <dbReference type="Proteomes" id="UP001596504"/>
    </source>
</evidence>
<dbReference type="Gene3D" id="3.40.190.10">
    <property type="entry name" value="Periplasmic binding protein-like II"/>
    <property type="match status" value="1"/>
</dbReference>